<dbReference type="InterPro" id="IPR052929">
    <property type="entry name" value="RNase_H-like_EbsB-rel"/>
</dbReference>
<organism evidence="2 3">
    <name type="scientific">Chenopodium quinoa</name>
    <name type="common">Quinoa</name>
    <dbReference type="NCBI Taxonomy" id="63459"/>
    <lineage>
        <taxon>Eukaryota</taxon>
        <taxon>Viridiplantae</taxon>
        <taxon>Streptophyta</taxon>
        <taxon>Embryophyta</taxon>
        <taxon>Tracheophyta</taxon>
        <taxon>Spermatophyta</taxon>
        <taxon>Magnoliopsida</taxon>
        <taxon>eudicotyledons</taxon>
        <taxon>Gunneridae</taxon>
        <taxon>Pentapetalae</taxon>
        <taxon>Caryophyllales</taxon>
        <taxon>Chenopodiaceae</taxon>
        <taxon>Chenopodioideae</taxon>
        <taxon>Atripliceae</taxon>
        <taxon>Chenopodium</taxon>
    </lineage>
</organism>
<sequence>MNISVWQSAWIPCTQTRRVISPRSNAVANIRVCDLIHLPTASWNVEKDLEKSGEHSAHLPIEKYVGSVMRIMWGALPTLLELSKRLPERDSLCSLCGVEGESKIHCLKECIIARLLWDASGLGGDVQGCFNSFIYFVSVCFDRLSQQEHEFNGVCFETDGRAEERGGRSYEGAVVRYCRGEAKMVVVRMSADRWQPNIVESKAMVFGLQAVVNFGFQRVVVESDCHGLINAIESQEAGRSDLHLVLDDISC</sequence>
<dbReference type="AlphaFoldDB" id="A0A803LPV8"/>
<dbReference type="PANTHER" id="PTHR47074:SF21">
    <property type="entry name" value="RNASE H TYPE-1 DOMAIN-CONTAINING PROTEIN"/>
    <property type="match status" value="1"/>
</dbReference>
<evidence type="ECO:0000259" key="1">
    <source>
        <dbReference type="Pfam" id="PF13456"/>
    </source>
</evidence>
<feature type="domain" description="RNase H type-1" evidence="1">
    <location>
        <begin position="158"/>
        <end position="249"/>
    </location>
</feature>
<dbReference type="GO" id="GO:0004523">
    <property type="term" value="F:RNA-DNA hybrid ribonuclease activity"/>
    <property type="evidence" value="ECO:0007669"/>
    <property type="project" value="InterPro"/>
</dbReference>
<proteinExistence type="predicted"/>
<evidence type="ECO:0000313" key="2">
    <source>
        <dbReference type="EnsemblPlants" id="AUR62016987-RA:cds"/>
    </source>
</evidence>
<keyword evidence="3" id="KW-1185">Reference proteome</keyword>
<evidence type="ECO:0000313" key="3">
    <source>
        <dbReference type="Proteomes" id="UP000596660"/>
    </source>
</evidence>
<dbReference type="PANTHER" id="PTHR47074">
    <property type="entry name" value="BNAC02G40300D PROTEIN"/>
    <property type="match status" value="1"/>
</dbReference>
<dbReference type="Gene3D" id="3.30.420.10">
    <property type="entry name" value="Ribonuclease H-like superfamily/Ribonuclease H"/>
    <property type="match status" value="1"/>
</dbReference>
<dbReference type="EnsemblPlants" id="AUR62016987-RA">
    <property type="protein sequence ID" value="AUR62016987-RA:cds"/>
    <property type="gene ID" value="AUR62016987"/>
</dbReference>
<dbReference type="InterPro" id="IPR036397">
    <property type="entry name" value="RNaseH_sf"/>
</dbReference>
<accession>A0A803LPV8</accession>
<dbReference type="Proteomes" id="UP000596660">
    <property type="component" value="Unplaced"/>
</dbReference>
<reference evidence="2" key="1">
    <citation type="journal article" date="2017" name="Nature">
        <title>The genome of Chenopodium quinoa.</title>
        <authorList>
            <person name="Jarvis D.E."/>
            <person name="Ho Y.S."/>
            <person name="Lightfoot D.J."/>
            <person name="Schmoeckel S.M."/>
            <person name="Li B."/>
            <person name="Borm T.J.A."/>
            <person name="Ohyanagi H."/>
            <person name="Mineta K."/>
            <person name="Michell C.T."/>
            <person name="Saber N."/>
            <person name="Kharbatia N.M."/>
            <person name="Rupper R.R."/>
            <person name="Sharp A.R."/>
            <person name="Dally N."/>
            <person name="Boughton B.A."/>
            <person name="Woo Y.H."/>
            <person name="Gao G."/>
            <person name="Schijlen E.G.W.M."/>
            <person name="Guo X."/>
            <person name="Momin A.A."/>
            <person name="Negrao S."/>
            <person name="Al-Babili S."/>
            <person name="Gehring C."/>
            <person name="Roessner U."/>
            <person name="Jung C."/>
            <person name="Murphy K."/>
            <person name="Arold S.T."/>
            <person name="Gojobori T."/>
            <person name="van der Linden C.G."/>
            <person name="van Loo E.N."/>
            <person name="Jellen E.N."/>
            <person name="Maughan P.J."/>
            <person name="Tester M."/>
        </authorList>
    </citation>
    <scope>NUCLEOTIDE SEQUENCE [LARGE SCALE GENOMIC DNA]</scope>
    <source>
        <strain evidence="2">cv. PI 614886</strain>
    </source>
</reference>
<dbReference type="GO" id="GO:0003676">
    <property type="term" value="F:nucleic acid binding"/>
    <property type="evidence" value="ECO:0007669"/>
    <property type="project" value="InterPro"/>
</dbReference>
<name>A0A803LPV8_CHEQI</name>
<dbReference type="Pfam" id="PF13456">
    <property type="entry name" value="RVT_3"/>
    <property type="match status" value="1"/>
</dbReference>
<reference evidence="2" key="2">
    <citation type="submission" date="2021-03" db="UniProtKB">
        <authorList>
            <consortium name="EnsemblPlants"/>
        </authorList>
    </citation>
    <scope>IDENTIFICATION</scope>
</reference>
<dbReference type="InterPro" id="IPR002156">
    <property type="entry name" value="RNaseH_domain"/>
</dbReference>
<dbReference type="Gramene" id="AUR62016987-RA">
    <property type="protein sequence ID" value="AUR62016987-RA:cds"/>
    <property type="gene ID" value="AUR62016987"/>
</dbReference>
<protein>
    <recommendedName>
        <fullName evidence="1">RNase H type-1 domain-containing protein</fullName>
    </recommendedName>
</protein>